<organism evidence="3 4">
    <name type="scientific">Nocardioides malaquae</name>
    <dbReference type="NCBI Taxonomy" id="2773426"/>
    <lineage>
        <taxon>Bacteria</taxon>
        <taxon>Bacillati</taxon>
        <taxon>Actinomycetota</taxon>
        <taxon>Actinomycetes</taxon>
        <taxon>Propionibacteriales</taxon>
        <taxon>Nocardioidaceae</taxon>
        <taxon>Nocardioides</taxon>
    </lineage>
</organism>
<reference evidence="3 4" key="1">
    <citation type="submission" date="2020-10" db="EMBL/GenBank/DDBJ databases">
        <title>Nocardioides sp. isolated from sludge.</title>
        <authorList>
            <person name="Zhang X."/>
        </authorList>
    </citation>
    <scope>NUCLEOTIDE SEQUENCE [LARGE SCALE GENOMIC DNA]</scope>
    <source>
        <strain evidence="3 4">Y6</strain>
    </source>
</reference>
<name>A0ABR9RTR4_9ACTN</name>
<feature type="domain" description="VOC" evidence="2">
    <location>
        <begin position="179"/>
        <end position="305"/>
    </location>
</feature>
<dbReference type="InterPro" id="IPR037523">
    <property type="entry name" value="VOC_core"/>
</dbReference>
<sequence>MSIHHTHNDLHSEQGALAGEHPGRAQHPVIKVRDLAWLEFEKPDLDGAEVFAHAFGFATSFKGPDELHLRGTLPGTPAVIVRRGARSRFTGPAFLAADDADLLRLAGHLDAPVTPLPEALGGATVDVRDPSGARVRVVTGCHPLPALPGQEPLVHNFGGRRPRVNTTQRPRREPAKVERLGHVVLQTPRYRETLDWYLENLGLIVSDFLFYEGQRSRGPTMSFIRCDRGSEPADHHTLAMTLGPRARYVHSAYQVADLDVLAAGGEFLKDAGYQRSWGIGRHIQGSQIFDYWRDDKGFLVEHFTDGDMFDNTLQPGWAPMTASGLAQWGPPATADFMGIKPGRESLAEARSFLSALRSSDNEFDLTRLRGLLKVANS</sequence>
<gene>
    <name evidence="3" type="ORF">IEQ44_07580</name>
</gene>
<dbReference type="EMBL" id="JADCSA010000006">
    <property type="protein sequence ID" value="MBE7324510.1"/>
    <property type="molecule type" value="Genomic_DNA"/>
</dbReference>
<evidence type="ECO:0000259" key="2">
    <source>
        <dbReference type="PROSITE" id="PS51819"/>
    </source>
</evidence>
<proteinExistence type="predicted"/>
<protein>
    <submittedName>
        <fullName evidence="3">VOC family protein</fullName>
    </submittedName>
</protein>
<evidence type="ECO:0000313" key="4">
    <source>
        <dbReference type="Proteomes" id="UP000756387"/>
    </source>
</evidence>
<dbReference type="Gene3D" id="3.10.180.10">
    <property type="entry name" value="2,3-Dihydroxybiphenyl 1,2-Dioxygenase, domain 1"/>
    <property type="match status" value="2"/>
</dbReference>
<keyword evidence="4" id="KW-1185">Reference proteome</keyword>
<feature type="region of interest" description="Disordered" evidence="1">
    <location>
        <begin position="149"/>
        <end position="171"/>
    </location>
</feature>
<accession>A0ABR9RTR4</accession>
<dbReference type="Pfam" id="PF00903">
    <property type="entry name" value="Glyoxalase"/>
    <property type="match status" value="1"/>
</dbReference>
<dbReference type="InterPro" id="IPR004360">
    <property type="entry name" value="Glyas_Fos-R_dOase_dom"/>
</dbReference>
<dbReference type="RefSeq" id="WP_193637851.1">
    <property type="nucleotide sequence ID" value="NZ_JADCSA010000006.1"/>
</dbReference>
<dbReference type="Proteomes" id="UP000756387">
    <property type="component" value="Unassembled WGS sequence"/>
</dbReference>
<evidence type="ECO:0000313" key="3">
    <source>
        <dbReference type="EMBL" id="MBE7324510.1"/>
    </source>
</evidence>
<evidence type="ECO:0000256" key="1">
    <source>
        <dbReference type="SAM" id="MobiDB-lite"/>
    </source>
</evidence>
<dbReference type="PROSITE" id="PS51819">
    <property type="entry name" value="VOC"/>
    <property type="match status" value="1"/>
</dbReference>
<dbReference type="SUPFAM" id="SSF54593">
    <property type="entry name" value="Glyoxalase/Bleomycin resistance protein/Dihydroxybiphenyl dioxygenase"/>
    <property type="match status" value="2"/>
</dbReference>
<comment type="caution">
    <text evidence="3">The sequence shown here is derived from an EMBL/GenBank/DDBJ whole genome shotgun (WGS) entry which is preliminary data.</text>
</comment>
<dbReference type="InterPro" id="IPR029068">
    <property type="entry name" value="Glyas_Bleomycin-R_OHBP_Dase"/>
</dbReference>